<dbReference type="EMBL" id="JABXXO010000006">
    <property type="protein sequence ID" value="KAF7776459.1"/>
    <property type="molecule type" value="Genomic_DNA"/>
</dbReference>
<sequence>MARQVPRIHRLPQRLDYTLVPAPLDLSLPTLTEKSPLPAIIVTPSSPSHTHDFSIAFLAPPPKLPFRKRFASSFNNTFTEKSWLTQPRPLRTFFILSILFFILTTTYLINHRVAGYPYPRLDLDIAHRELDSDVNLGPVPDGEFKPAAWDWVEFGFRKVWESGGNVAIGDTVDGFIS</sequence>
<reference evidence="2 3" key="1">
    <citation type="journal article" name="Sci. Rep.">
        <title>Telomere-to-telomere assembled and centromere annotated genomes of the two main subspecies of the button mushroom Agaricus bisporus reveal especially polymorphic chromosome ends.</title>
        <authorList>
            <person name="Sonnenberg A.S.M."/>
            <person name="Sedaghat-Telgerd N."/>
            <person name="Lavrijssen B."/>
            <person name="Ohm R.A."/>
            <person name="Hendrickx P.M."/>
            <person name="Scholtmeijer K."/>
            <person name="Baars J.J.P."/>
            <person name="van Peer A."/>
        </authorList>
    </citation>
    <scope>NUCLEOTIDE SEQUENCE [LARGE SCALE GENOMIC DNA]</scope>
    <source>
        <strain evidence="2 3">H119_p4</strain>
    </source>
</reference>
<keyword evidence="1" id="KW-1133">Transmembrane helix</keyword>
<feature type="transmembrane region" description="Helical" evidence="1">
    <location>
        <begin position="90"/>
        <end position="109"/>
    </location>
</feature>
<accession>A0A8H7KHA9</accession>
<evidence type="ECO:0000313" key="3">
    <source>
        <dbReference type="Proteomes" id="UP000629468"/>
    </source>
</evidence>
<evidence type="ECO:0000256" key="1">
    <source>
        <dbReference type="SAM" id="Phobius"/>
    </source>
</evidence>
<keyword evidence="1" id="KW-0472">Membrane</keyword>
<name>A0A8H7KHA9_AGABI</name>
<organism evidence="2 3">
    <name type="scientific">Agaricus bisporus var. burnettii</name>
    <dbReference type="NCBI Taxonomy" id="192524"/>
    <lineage>
        <taxon>Eukaryota</taxon>
        <taxon>Fungi</taxon>
        <taxon>Dikarya</taxon>
        <taxon>Basidiomycota</taxon>
        <taxon>Agaricomycotina</taxon>
        <taxon>Agaricomycetes</taxon>
        <taxon>Agaricomycetidae</taxon>
        <taxon>Agaricales</taxon>
        <taxon>Agaricineae</taxon>
        <taxon>Agaricaceae</taxon>
        <taxon>Agaricus</taxon>
    </lineage>
</organism>
<dbReference type="Proteomes" id="UP000629468">
    <property type="component" value="Unassembled WGS sequence"/>
</dbReference>
<protein>
    <submittedName>
        <fullName evidence="2">Uncharacterized protein</fullName>
    </submittedName>
</protein>
<proteinExistence type="predicted"/>
<dbReference type="AlphaFoldDB" id="A0A8H7KHA9"/>
<evidence type="ECO:0000313" key="2">
    <source>
        <dbReference type="EMBL" id="KAF7776459.1"/>
    </source>
</evidence>
<keyword evidence="1" id="KW-0812">Transmembrane</keyword>
<gene>
    <name evidence="2" type="ORF">Agabi119p4_4852</name>
</gene>
<comment type="caution">
    <text evidence="2">The sequence shown here is derived from an EMBL/GenBank/DDBJ whole genome shotgun (WGS) entry which is preliminary data.</text>
</comment>